<evidence type="ECO:0000313" key="5">
    <source>
        <dbReference type="Proteomes" id="UP000275199"/>
    </source>
</evidence>
<dbReference type="CDD" id="cd00130">
    <property type="entry name" value="PAS"/>
    <property type="match status" value="1"/>
</dbReference>
<dbReference type="EMBL" id="RKKU01000003">
    <property type="protein sequence ID" value="ROZ87428.1"/>
    <property type="molecule type" value="Genomic_DNA"/>
</dbReference>
<organism evidence="4 5">
    <name type="scientific">Pseudomonas neustonica</name>
    <dbReference type="NCBI Taxonomy" id="2487346"/>
    <lineage>
        <taxon>Bacteria</taxon>
        <taxon>Pseudomonadati</taxon>
        <taxon>Pseudomonadota</taxon>
        <taxon>Gammaproteobacteria</taxon>
        <taxon>Pseudomonadales</taxon>
        <taxon>Pseudomonadaceae</taxon>
        <taxon>Pseudomonas</taxon>
    </lineage>
</organism>
<evidence type="ECO:0000259" key="3">
    <source>
        <dbReference type="PROSITE" id="PS50887"/>
    </source>
</evidence>
<dbReference type="PANTHER" id="PTHR45138">
    <property type="entry name" value="REGULATORY COMPONENTS OF SENSORY TRANSDUCTION SYSTEM"/>
    <property type="match status" value="1"/>
</dbReference>
<dbReference type="NCBIfam" id="TIGR00254">
    <property type="entry name" value="GGDEF"/>
    <property type="match status" value="1"/>
</dbReference>
<dbReference type="InterPro" id="IPR029787">
    <property type="entry name" value="Nucleotide_cyclase"/>
</dbReference>
<evidence type="ECO:0000256" key="2">
    <source>
        <dbReference type="ARBA" id="ARBA00034247"/>
    </source>
</evidence>
<sequence length="317" mass="36557">MAAQFDINELHWLLDIVQSIDVGLVVMDRDYKIEVWNSFMENHSGFGSDKVNQQSLFELFPEIDQAWFTQKVETSVMLGTRAFTIWEQRPNLFRFKSYQPITGLADEMYQNVTILPLSSITGKTDRVCLIIYDVTGVAVNKRQLESANTKLQELALRDGLTGLLNRRYWESCLEHEFARYQRYDNQVSLVMMDIDQFKKINDSFGHQAGDEVIRTAARLTEQLARETDFCGRYGGEEFAILLPDTSLEGAEQFAERLRESIERQQIEHQGTPLKFTVSVGVAGITPDIEKYQDLIERADKALYRSKAEGRNRTTVWQ</sequence>
<dbReference type="PROSITE" id="PS50887">
    <property type="entry name" value="GGDEF"/>
    <property type="match status" value="1"/>
</dbReference>
<dbReference type="SUPFAM" id="SSF55785">
    <property type="entry name" value="PYP-like sensor domain (PAS domain)"/>
    <property type="match status" value="1"/>
</dbReference>
<comment type="caution">
    <text evidence="4">The sequence shown here is derived from an EMBL/GenBank/DDBJ whole genome shotgun (WGS) entry which is preliminary data.</text>
</comment>
<dbReference type="InterPro" id="IPR050469">
    <property type="entry name" value="Diguanylate_Cyclase"/>
</dbReference>
<dbReference type="RefSeq" id="WP_123888335.1">
    <property type="nucleotide sequence ID" value="NZ_RKKU01000003.1"/>
</dbReference>
<dbReference type="InterPro" id="IPR013767">
    <property type="entry name" value="PAS_fold"/>
</dbReference>
<dbReference type="Pfam" id="PF00990">
    <property type="entry name" value="GGDEF"/>
    <property type="match status" value="1"/>
</dbReference>
<dbReference type="Gene3D" id="3.30.70.270">
    <property type="match status" value="1"/>
</dbReference>
<dbReference type="CDD" id="cd01949">
    <property type="entry name" value="GGDEF"/>
    <property type="match status" value="1"/>
</dbReference>
<dbReference type="PANTHER" id="PTHR45138:SF9">
    <property type="entry name" value="DIGUANYLATE CYCLASE DGCM-RELATED"/>
    <property type="match status" value="1"/>
</dbReference>
<dbReference type="SMART" id="SM00091">
    <property type="entry name" value="PAS"/>
    <property type="match status" value="1"/>
</dbReference>
<reference evidence="4 5" key="1">
    <citation type="submission" date="2018-11" db="EMBL/GenBank/DDBJ databases">
        <authorList>
            <person name="Jang G.I."/>
            <person name="Hwang C.Y."/>
        </authorList>
    </citation>
    <scope>NUCLEOTIDE SEQUENCE [LARGE SCALE GENOMIC DNA]</scope>
    <source>
        <strain evidence="4 5">SSM26</strain>
    </source>
</reference>
<protein>
    <recommendedName>
        <fullName evidence="1">diguanylate cyclase</fullName>
        <ecNumber evidence="1">2.7.7.65</ecNumber>
    </recommendedName>
</protein>
<evidence type="ECO:0000313" key="4">
    <source>
        <dbReference type="EMBL" id="ROZ87428.1"/>
    </source>
</evidence>
<dbReference type="Gene3D" id="3.30.450.20">
    <property type="entry name" value="PAS domain"/>
    <property type="match status" value="1"/>
</dbReference>
<dbReference type="Pfam" id="PF00989">
    <property type="entry name" value="PAS"/>
    <property type="match status" value="1"/>
</dbReference>
<dbReference type="InterPro" id="IPR000014">
    <property type="entry name" value="PAS"/>
</dbReference>
<evidence type="ECO:0000256" key="1">
    <source>
        <dbReference type="ARBA" id="ARBA00012528"/>
    </source>
</evidence>
<gene>
    <name evidence="4" type="ORF">EF096_04015</name>
</gene>
<dbReference type="InterPro" id="IPR035965">
    <property type="entry name" value="PAS-like_dom_sf"/>
</dbReference>
<feature type="domain" description="GGDEF" evidence="3">
    <location>
        <begin position="185"/>
        <end position="317"/>
    </location>
</feature>
<dbReference type="SUPFAM" id="SSF55073">
    <property type="entry name" value="Nucleotide cyclase"/>
    <property type="match status" value="1"/>
</dbReference>
<accession>A0ABX9XKU8</accession>
<proteinExistence type="predicted"/>
<dbReference type="EC" id="2.7.7.65" evidence="1"/>
<dbReference type="SMART" id="SM00267">
    <property type="entry name" value="GGDEF"/>
    <property type="match status" value="1"/>
</dbReference>
<dbReference type="InterPro" id="IPR043128">
    <property type="entry name" value="Rev_trsase/Diguanyl_cyclase"/>
</dbReference>
<dbReference type="Proteomes" id="UP000275199">
    <property type="component" value="Unassembled WGS sequence"/>
</dbReference>
<name>A0ABX9XKU8_9PSED</name>
<dbReference type="InterPro" id="IPR000160">
    <property type="entry name" value="GGDEF_dom"/>
</dbReference>
<keyword evidence="5" id="KW-1185">Reference proteome</keyword>
<comment type="catalytic activity">
    <reaction evidence="2">
        <text>2 GTP = 3',3'-c-di-GMP + 2 diphosphate</text>
        <dbReference type="Rhea" id="RHEA:24898"/>
        <dbReference type="ChEBI" id="CHEBI:33019"/>
        <dbReference type="ChEBI" id="CHEBI:37565"/>
        <dbReference type="ChEBI" id="CHEBI:58805"/>
        <dbReference type="EC" id="2.7.7.65"/>
    </reaction>
</comment>